<evidence type="ECO:0000256" key="7">
    <source>
        <dbReference type="ARBA" id="ARBA00023180"/>
    </source>
</evidence>
<keyword evidence="4" id="KW-0336">GPI-anchor</keyword>
<keyword evidence="8" id="KW-0449">Lipoprotein</keyword>
<evidence type="ECO:0000256" key="2">
    <source>
        <dbReference type="ARBA" id="ARBA00008377"/>
    </source>
</evidence>
<dbReference type="GO" id="GO:0005886">
    <property type="term" value="C:plasma membrane"/>
    <property type="evidence" value="ECO:0007669"/>
    <property type="project" value="UniProtKB-SubCell"/>
</dbReference>
<dbReference type="AlphaFoldDB" id="A0AAV2M3I4"/>
<evidence type="ECO:0000256" key="1">
    <source>
        <dbReference type="ARBA" id="ARBA00004609"/>
    </source>
</evidence>
<sequence>MAASMNRPQHRGAGIASLSGPRFYIHRIPLSPTPTRTLWHSCVRVRERPARLSSASSASLTWDDMSPQKNTGGVVAIALVLVCVAARGQAVDVRCESAYRGFSECVLELGQSLDNQQENVTSESGVAAVCE</sequence>
<gene>
    <name evidence="9" type="ORF">KC01_LOCUS34916</name>
</gene>
<evidence type="ECO:0000256" key="5">
    <source>
        <dbReference type="ARBA" id="ARBA00022729"/>
    </source>
</evidence>
<comment type="subcellular location">
    <subcellularLocation>
        <location evidence="1">Cell membrane</location>
        <topology evidence="1">Lipid-anchor</topology>
        <topology evidence="1">GPI-anchor</topology>
    </subcellularLocation>
</comment>
<evidence type="ECO:0000256" key="6">
    <source>
        <dbReference type="ARBA" id="ARBA00023136"/>
    </source>
</evidence>
<organism evidence="9 10">
    <name type="scientific">Knipowitschia caucasica</name>
    <name type="common">Caucasian dwarf goby</name>
    <name type="synonym">Pomatoschistus caucasicus</name>
    <dbReference type="NCBI Taxonomy" id="637954"/>
    <lineage>
        <taxon>Eukaryota</taxon>
        <taxon>Metazoa</taxon>
        <taxon>Chordata</taxon>
        <taxon>Craniata</taxon>
        <taxon>Vertebrata</taxon>
        <taxon>Euteleostomi</taxon>
        <taxon>Actinopterygii</taxon>
        <taxon>Neopterygii</taxon>
        <taxon>Teleostei</taxon>
        <taxon>Neoteleostei</taxon>
        <taxon>Acanthomorphata</taxon>
        <taxon>Gobiaria</taxon>
        <taxon>Gobiiformes</taxon>
        <taxon>Gobioidei</taxon>
        <taxon>Gobiidae</taxon>
        <taxon>Gobiinae</taxon>
        <taxon>Knipowitschia</taxon>
    </lineage>
</organism>
<dbReference type="EMBL" id="OZ035828">
    <property type="protein sequence ID" value="CAL1607905.1"/>
    <property type="molecule type" value="Genomic_DNA"/>
</dbReference>
<accession>A0AAV2M3I4</accession>
<dbReference type="Proteomes" id="UP001497482">
    <property type="component" value="Chromosome 6"/>
</dbReference>
<evidence type="ECO:0000313" key="9">
    <source>
        <dbReference type="EMBL" id="CAL1607905.1"/>
    </source>
</evidence>
<keyword evidence="5" id="KW-0732">Signal</keyword>
<evidence type="ECO:0000256" key="3">
    <source>
        <dbReference type="ARBA" id="ARBA00022475"/>
    </source>
</evidence>
<keyword evidence="3" id="KW-1003">Cell membrane</keyword>
<dbReference type="Pfam" id="PF15056">
    <property type="entry name" value="NRN1"/>
    <property type="match status" value="1"/>
</dbReference>
<evidence type="ECO:0000256" key="8">
    <source>
        <dbReference type="ARBA" id="ARBA00023288"/>
    </source>
</evidence>
<comment type="similarity">
    <text evidence="2">Belongs to the neuritin family.</text>
</comment>
<dbReference type="GO" id="GO:0098552">
    <property type="term" value="C:side of membrane"/>
    <property type="evidence" value="ECO:0007669"/>
    <property type="project" value="UniProtKB-KW"/>
</dbReference>
<protein>
    <submittedName>
        <fullName evidence="9">Uncharacterized protein</fullName>
    </submittedName>
</protein>
<dbReference type="GO" id="GO:0007399">
    <property type="term" value="P:nervous system development"/>
    <property type="evidence" value="ECO:0007669"/>
    <property type="project" value="InterPro"/>
</dbReference>
<name>A0AAV2M3I4_KNICA</name>
<keyword evidence="10" id="KW-1185">Reference proteome</keyword>
<reference evidence="9 10" key="1">
    <citation type="submission" date="2024-04" db="EMBL/GenBank/DDBJ databases">
        <authorList>
            <person name="Waldvogel A.-M."/>
            <person name="Schoenle A."/>
        </authorList>
    </citation>
    <scope>NUCLEOTIDE SEQUENCE [LARGE SCALE GENOMIC DNA]</scope>
</reference>
<evidence type="ECO:0000256" key="4">
    <source>
        <dbReference type="ARBA" id="ARBA00022622"/>
    </source>
</evidence>
<keyword evidence="7" id="KW-0325">Glycoprotein</keyword>
<proteinExistence type="inferred from homology"/>
<evidence type="ECO:0000313" key="10">
    <source>
        <dbReference type="Proteomes" id="UP001497482"/>
    </source>
</evidence>
<keyword evidence="6" id="KW-0472">Membrane</keyword>
<dbReference type="InterPro" id="IPR026144">
    <property type="entry name" value="Neuritin_fam"/>
</dbReference>